<name>A0A840VDK0_9BACT</name>
<comment type="caution">
    <text evidence="2">The sequence shown here is derived from an EMBL/GenBank/DDBJ whole genome shotgun (WGS) entry which is preliminary data.</text>
</comment>
<protein>
    <submittedName>
        <fullName evidence="2">Putative negative regulator of RcsB-dependent stress response</fullName>
    </submittedName>
</protein>
<organism evidence="2 3">
    <name type="scientific">Haloferula luteola</name>
    <dbReference type="NCBI Taxonomy" id="595692"/>
    <lineage>
        <taxon>Bacteria</taxon>
        <taxon>Pseudomonadati</taxon>
        <taxon>Verrucomicrobiota</taxon>
        <taxon>Verrucomicrobiia</taxon>
        <taxon>Verrucomicrobiales</taxon>
        <taxon>Verrucomicrobiaceae</taxon>
        <taxon>Haloferula</taxon>
    </lineage>
</organism>
<dbReference type="InterPro" id="IPR011990">
    <property type="entry name" value="TPR-like_helical_dom_sf"/>
</dbReference>
<keyword evidence="3" id="KW-1185">Reference proteome</keyword>
<sequence>MKILILTLWCLCPLGLLAYHYGPGREGLRLDAADALLDQAQASTQSGDPKAAVAAFEASLAKLPKDRVAEARRIRLELAKARMESSELPKAREELVVLAEEMEKDPDADPLVRDEALATLATSRYYMTYLMKLEGLPDTDWEPEIEAARQERKLLVERAEAAGDAQAVARHSDDLESAIRLARTEPEELYGKAIPKPCNCKSGKCKPNNKVGKKKTEDARGASAGPPVDGSGS</sequence>
<gene>
    <name evidence="2" type="ORF">HNR46_002956</name>
</gene>
<evidence type="ECO:0000256" key="1">
    <source>
        <dbReference type="SAM" id="MobiDB-lite"/>
    </source>
</evidence>
<accession>A0A840VDK0</accession>
<dbReference type="AlphaFoldDB" id="A0A840VDK0"/>
<dbReference type="RefSeq" id="WP_184019972.1">
    <property type="nucleotide sequence ID" value="NZ_JACHFD010000015.1"/>
</dbReference>
<proteinExistence type="predicted"/>
<dbReference type="Proteomes" id="UP000557717">
    <property type="component" value="Unassembled WGS sequence"/>
</dbReference>
<dbReference type="Gene3D" id="1.25.40.10">
    <property type="entry name" value="Tetratricopeptide repeat domain"/>
    <property type="match status" value="1"/>
</dbReference>
<evidence type="ECO:0000313" key="2">
    <source>
        <dbReference type="EMBL" id="MBB5352708.1"/>
    </source>
</evidence>
<feature type="region of interest" description="Disordered" evidence="1">
    <location>
        <begin position="192"/>
        <end position="233"/>
    </location>
</feature>
<reference evidence="2 3" key="1">
    <citation type="submission" date="2020-08" db="EMBL/GenBank/DDBJ databases">
        <title>Genomic Encyclopedia of Type Strains, Phase IV (KMG-IV): sequencing the most valuable type-strain genomes for metagenomic binning, comparative biology and taxonomic classification.</title>
        <authorList>
            <person name="Goeker M."/>
        </authorList>
    </citation>
    <scope>NUCLEOTIDE SEQUENCE [LARGE SCALE GENOMIC DNA]</scope>
    <source>
        <strain evidence="2 3">YC6886</strain>
    </source>
</reference>
<evidence type="ECO:0000313" key="3">
    <source>
        <dbReference type="Proteomes" id="UP000557717"/>
    </source>
</evidence>
<dbReference type="EMBL" id="JACHFD010000015">
    <property type="protein sequence ID" value="MBB5352708.1"/>
    <property type="molecule type" value="Genomic_DNA"/>
</dbReference>